<evidence type="ECO:0000259" key="2">
    <source>
        <dbReference type="Pfam" id="PF13456"/>
    </source>
</evidence>
<dbReference type="InterPro" id="IPR044730">
    <property type="entry name" value="RNase_H-like_dom_plant"/>
</dbReference>
<dbReference type="CDD" id="cd06222">
    <property type="entry name" value="RNase_H_like"/>
    <property type="match status" value="1"/>
</dbReference>
<dbReference type="InterPro" id="IPR036397">
    <property type="entry name" value="RNaseH_sf"/>
</dbReference>
<dbReference type="GO" id="GO:0003676">
    <property type="term" value="F:nucleic acid binding"/>
    <property type="evidence" value="ECO:0007669"/>
    <property type="project" value="InterPro"/>
</dbReference>
<dbReference type="PANTHER" id="PTHR47723">
    <property type="entry name" value="OS05G0353850 PROTEIN"/>
    <property type="match status" value="1"/>
</dbReference>
<reference evidence="3 4" key="1">
    <citation type="submission" date="2023-10" db="EMBL/GenBank/DDBJ databases">
        <title>Genome-Wide Identification Analysis in wild type Solanum Pinnatisectum Reveals Some Genes Defensing Phytophthora Infestans.</title>
        <authorList>
            <person name="Sun C."/>
        </authorList>
    </citation>
    <scope>NUCLEOTIDE SEQUENCE [LARGE SCALE GENOMIC DNA]</scope>
    <source>
        <strain evidence="3">LQN</strain>
        <tissue evidence="3">Leaf</tissue>
    </source>
</reference>
<dbReference type="Proteomes" id="UP001311915">
    <property type="component" value="Unassembled WGS sequence"/>
</dbReference>
<dbReference type="GO" id="GO:0004523">
    <property type="term" value="F:RNA-DNA hybrid ribonuclease activity"/>
    <property type="evidence" value="ECO:0007669"/>
    <property type="project" value="InterPro"/>
</dbReference>
<dbReference type="InterPro" id="IPR012337">
    <property type="entry name" value="RNaseH-like_sf"/>
</dbReference>
<comment type="caution">
    <text evidence="3">The sequence shown here is derived from an EMBL/GenBank/DDBJ whole genome shotgun (WGS) entry which is preliminary data.</text>
</comment>
<evidence type="ECO:0000256" key="1">
    <source>
        <dbReference type="SAM" id="MobiDB-lite"/>
    </source>
</evidence>
<dbReference type="InterPro" id="IPR053151">
    <property type="entry name" value="RNase_H-like"/>
</dbReference>
<dbReference type="Gene3D" id="3.30.420.10">
    <property type="entry name" value="Ribonuclease H-like superfamily/Ribonuclease H"/>
    <property type="match status" value="1"/>
</dbReference>
<organism evidence="3 4">
    <name type="scientific">Solanum pinnatisectum</name>
    <name type="common">tansyleaf nightshade</name>
    <dbReference type="NCBI Taxonomy" id="50273"/>
    <lineage>
        <taxon>Eukaryota</taxon>
        <taxon>Viridiplantae</taxon>
        <taxon>Streptophyta</taxon>
        <taxon>Embryophyta</taxon>
        <taxon>Tracheophyta</taxon>
        <taxon>Spermatophyta</taxon>
        <taxon>Magnoliopsida</taxon>
        <taxon>eudicotyledons</taxon>
        <taxon>Gunneridae</taxon>
        <taxon>Pentapetalae</taxon>
        <taxon>asterids</taxon>
        <taxon>lamiids</taxon>
        <taxon>Solanales</taxon>
        <taxon>Solanaceae</taxon>
        <taxon>Solanoideae</taxon>
        <taxon>Solaneae</taxon>
        <taxon>Solanum</taxon>
    </lineage>
</organism>
<evidence type="ECO:0000313" key="4">
    <source>
        <dbReference type="Proteomes" id="UP001311915"/>
    </source>
</evidence>
<gene>
    <name evidence="3" type="ORF">R3W88_002947</name>
</gene>
<dbReference type="Pfam" id="PF13456">
    <property type="entry name" value="RVT_3"/>
    <property type="match status" value="1"/>
</dbReference>
<dbReference type="EMBL" id="JAWPEI010000001">
    <property type="protein sequence ID" value="KAK4739250.1"/>
    <property type="molecule type" value="Genomic_DNA"/>
</dbReference>
<feature type="region of interest" description="Disordered" evidence="1">
    <location>
        <begin position="131"/>
        <end position="161"/>
    </location>
</feature>
<dbReference type="AlphaFoldDB" id="A0AAV9MQS9"/>
<dbReference type="InterPro" id="IPR002156">
    <property type="entry name" value="RNaseH_domain"/>
</dbReference>
<feature type="domain" description="RNase H type-1" evidence="2">
    <location>
        <begin position="2"/>
        <end position="119"/>
    </location>
</feature>
<dbReference type="SUPFAM" id="SSF53098">
    <property type="entry name" value="Ribonuclease H-like"/>
    <property type="match status" value="1"/>
</dbReference>
<dbReference type="PANTHER" id="PTHR47723:SF23">
    <property type="entry name" value="REVERSE TRANSCRIPTASE-LIKE PROTEIN"/>
    <property type="match status" value="1"/>
</dbReference>
<accession>A0AAV9MQS9</accession>
<keyword evidence="4" id="KW-1185">Reference proteome</keyword>
<feature type="compositionally biased region" description="Polar residues" evidence="1">
    <location>
        <begin position="149"/>
        <end position="161"/>
    </location>
</feature>
<protein>
    <recommendedName>
        <fullName evidence="2">RNase H type-1 domain-containing protein</fullName>
    </recommendedName>
</protein>
<evidence type="ECO:0000313" key="3">
    <source>
        <dbReference type="EMBL" id="KAK4739250.1"/>
    </source>
</evidence>
<sequence length="161" mass="17823">MNVDGTFHQEEKTAGIGGVIRNHMGDWVTGFTYKSMAQNHTTAEIEAFHTGLILADSLKLGNPEIETDSAEILQLLDHAKPPYDIIISDCRSLLRKLQNPVVRHSFRQGNYVADILAKQGSRLTNYDKTTLLQSPPDSVNDQLAKDKNGVTSTRTIKSSTQ</sequence>
<proteinExistence type="predicted"/>
<name>A0AAV9MQS9_9SOLN</name>
<feature type="compositionally biased region" description="Polar residues" evidence="1">
    <location>
        <begin position="131"/>
        <end position="141"/>
    </location>
</feature>